<organism evidence="3 6">
    <name type="scientific">Synchytrium endobioticum</name>
    <dbReference type="NCBI Taxonomy" id="286115"/>
    <lineage>
        <taxon>Eukaryota</taxon>
        <taxon>Fungi</taxon>
        <taxon>Fungi incertae sedis</taxon>
        <taxon>Chytridiomycota</taxon>
        <taxon>Chytridiomycota incertae sedis</taxon>
        <taxon>Chytridiomycetes</taxon>
        <taxon>Synchytriales</taxon>
        <taxon>Synchytriaceae</taxon>
        <taxon>Synchytrium</taxon>
    </lineage>
</organism>
<evidence type="ECO:0000313" key="6">
    <source>
        <dbReference type="Proteomes" id="UP000320475"/>
    </source>
</evidence>
<dbReference type="GO" id="GO:0042175">
    <property type="term" value="C:nuclear outer membrane-endoplasmic reticulum membrane network"/>
    <property type="evidence" value="ECO:0007669"/>
    <property type="project" value="TreeGrafter"/>
</dbReference>
<evidence type="ECO:0008006" key="7">
    <source>
        <dbReference type="Google" id="ProtNLM"/>
    </source>
</evidence>
<feature type="coiled-coil region" evidence="1">
    <location>
        <begin position="196"/>
        <end position="223"/>
    </location>
</feature>
<feature type="region of interest" description="Disordered" evidence="2">
    <location>
        <begin position="317"/>
        <end position="340"/>
    </location>
</feature>
<feature type="compositionally biased region" description="Polar residues" evidence="2">
    <location>
        <begin position="1"/>
        <end position="10"/>
    </location>
</feature>
<dbReference type="AlphaFoldDB" id="A0A507CTW7"/>
<dbReference type="GO" id="GO:0005783">
    <property type="term" value="C:endoplasmic reticulum"/>
    <property type="evidence" value="ECO:0007669"/>
    <property type="project" value="TreeGrafter"/>
</dbReference>
<evidence type="ECO:0000313" key="5">
    <source>
        <dbReference type="Proteomes" id="UP000317494"/>
    </source>
</evidence>
<accession>A0A507CTW7</accession>
<name>A0A507CTW7_9FUNG</name>
<dbReference type="GO" id="GO:0008298">
    <property type="term" value="P:intracellular mRNA localization"/>
    <property type="evidence" value="ECO:0007669"/>
    <property type="project" value="TreeGrafter"/>
</dbReference>
<dbReference type="GO" id="GO:0003729">
    <property type="term" value="F:mRNA binding"/>
    <property type="evidence" value="ECO:0007669"/>
    <property type="project" value="TreeGrafter"/>
</dbReference>
<evidence type="ECO:0000256" key="2">
    <source>
        <dbReference type="SAM" id="MobiDB-lite"/>
    </source>
</evidence>
<protein>
    <recommendedName>
        <fullName evidence="7">Nuclear segregation protein Bfr1</fullName>
    </recommendedName>
</protein>
<proteinExistence type="predicted"/>
<gene>
    <name evidence="3" type="ORF">SeLEV6574_g05514</name>
    <name evidence="4" type="ORF">SeMB42_g03223</name>
</gene>
<evidence type="ECO:0000313" key="4">
    <source>
        <dbReference type="EMBL" id="TPX47716.1"/>
    </source>
</evidence>
<dbReference type="InterPro" id="IPR039604">
    <property type="entry name" value="Bfr1"/>
</dbReference>
<dbReference type="Proteomes" id="UP000320475">
    <property type="component" value="Unassembled WGS sequence"/>
</dbReference>
<evidence type="ECO:0000313" key="3">
    <source>
        <dbReference type="EMBL" id="TPX42599.1"/>
    </source>
</evidence>
<dbReference type="OrthoDB" id="2195113at2759"/>
<evidence type="ECO:0000256" key="1">
    <source>
        <dbReference type="SAM" id="Coils"/>
    </source>
</evidence>
<dbReference type="VEuPathDB" id="FungiDB:SeMB42_g03223"/>
<keyword evidence="1" id="KW-0175">Coiled coil</keyword>
<dbReference type="EMBL" id="QEAN01000111">
    <property type="protein sequence ID" value="TPX47716.1"/>
    <property type="molecule type" value="Genomic_DNA"/>
</dbReference>
<dbReference type="PANTHER" id="PTHR31027:SF2">
    <property type="entry name" value="LEBERCILIN DOMAIN-CONTAINING PROTEIN"/>
    <property type="match status" value="1"/>
</dbReference>
<feature type="region of interest" description="Disordered" evidence="2">
    <location>
        <begin position="437"/>
        <end position="474"/>
    </location>
</feature>
<feature type="compositionally biased region" description="Low complexity" evidence="2">
    <location>
        <begin position="317"/>
        <end position="326"/>
    </location>
</feature>
<feature type="region of interest" description="Disordered" evidence="2">
    <location>
        <begin position="357"/>
        <end position="385"/>
    </location>
</feature>
<feature type="region of interest" description="Disordered" evidence="2">
    <location>
        <begin position="1"/>
        <end position="25"/>
    </location>
</feature>
<dbReference type="GO" id="GO:1990904">
    <property type="term" value="C:ribonucleoprotein complex"/>
    <property type="evidence" value="ECO:0007669"/>
    <property type="project" value="TreeGrafter"/>
</dbReference>
<reference evidence="5 6" key="1">
    <citation type="journal article" date="2019" name="Sci. Rep.">
        <title>Comparative genomics of chytrid fungi reveal insights into the obligate biotrophic and pathogenic lifestyle of Synchytrium endobioticum.</title>
        <authorList>
            <person name="van de Vossenberg B.T.L.H."/>
            <person name="Warris S."/>
            <person name="Nguyen H.D.T."/>
            <person name="van Gent-Pelzer M.P.E."/>
            <person name="Joly D.L."/>
            <person name="van de Geest H.C."/>
            <person name="Bonants P.J.M."/>
            <person name="Smith D.S."/>
            <person name="Levesque C.A."/>
            <person name="van der Lee T.A.J."/>
        </authorList>
    </citation>
    <scope>NUCLEOTIDE SEQUENCE [LARGE SCALE GENOMIC DNA]</scope>
    <source>
        <strain evidence="3 6">LEV6574</strain>
        <strain evidence="4 5">MB42</strain>
    </source>
</reference>
<sequence>MSSTTEQSPAANGPPRHPRPVKPDEEQFRREVDALNSSIDDIKASINKLQESRSLSSDGTNKDTVATKRQELRATIDELCKKRSQLNDSKNAVVEDLKALQAGIKKKFETLKASKASSSSADFDRQIAALEAQQQSGCASLMEEKKIIAEISSLRKSKKAIESTKSDVAALSGSIDADRKAIEECRAALDAMDPEREQVRKALDEARSSLNALDEDRKSIQGERMALKVKLDAEYIKKREVQDTYRQRKEEYFEAMKLERAKRAEQQKKRRDELEHSKIQRELQEVLESADVPAFSSEIAMADVLIRHLTTTYLAPSSLPSEPAASMTSSVTPSRAVDSSVPDGAMVMKKKDGLDEDFIQLGTPRKSKAGRRSTTSSGGSPGPSQALKLDLELITQFAKLHVDIPSNVGGVEGTIATLETKKKEWLEAQMVETKKLKEKAESKAAGLRAKLSGLSQNGTAENGADSSDKNALSS</sequence>
<feature type="coiled-coil region" evidence="1">
    <location>
        <begin position="32"/>
        <end position="89"/>
    </location>
</feature>
<dbReference type="Proteomes" id="UP000317494">
    <property type="component" value="Unassembled WGS sequence"/>
</dbReference>
<dbReference type="STRING" id="286115.A0A507CTW7"/>
<keyword evidence="5" id="KW-1185">Reference proteome</keyword>
<dbReference type="PANTHER" id="PTHR31027">
    <property type="entry name" value="NUCLEAR SEGREGATION PROTEIN BFR1"/>
    <property type="match status" value="1"/>
</dbReference>
<feature type="compositionally biased region" description="Low complexity" evidence="2">
    <location>
        <begin position="372"/>
        <end position="384"/>
    </location>
</feature>
<comment type="caution">
    <text evidence="3">The sequence shown here is derived from an EMBL/GenBank/DDBJ whole genome shotgun (WGS) entry which is preliminary data.</text>
</comment>
<dbReference type="EMBL" id="QEAM01000263">
    <property type="protein sequence ID" value="TPX42599.1"/>
    <property type="molecule type" value="Genomic_DNA"/>
</dbReference>